<evidence type="ECO:0000256" key="1">
    <source>
        <dbReference type="SAM" id="MobiDB-lite"/>
    </source>
</evidence>
<evidence type="ECO:0000313" key="2">
    <source>
        <dbReference type="EMBL" id="KAK7955922.1"/>
    </source>
</evidence>
<dbReference type="Proteomes" id="UP001391051">
    <property type="component" value="Unassembled WGS sequence"/>
</dbReference>
<sequence length="229" mass="25263">MSTLDHFHKLQELPMESQCMVWKEVVETECAERVVPVITGSNRVVLTSDLIKPNMFLGICHASGAAAESAFDVRLRAVKNGKTGVIRLSTTRDIYFVSAWGYTLVINVFSGLFHIASTALLPEALANVERVMEHHLDLEDLVYHVDPTFSRTTFPSVNQCFIRIDHERPTIANQARFLPGPGPHTAVDLLKHCSNPSWYEQRAVVEEVVDDDAETADGDAAEAGGNDSG</sequence>
<dbReference type="GeneID" id="92074428"/>
<dbReference type="EMBL" id="JAQQWE010000004">
    <property type="protein sequence ID" value="KAK7955922.1"/>
    <property type="molecule type" value="Genomic_DNA"/>
</dbReference>
<name>A0ABR1QGP7_9PEZI</name>
<feature type="region of interest" description="Disordered" evidence="1">
    <location>
        <begin position="210"/>
        <end position="229"/>
    </location>
</feature>
<protein>
    <submittedName>
        <fullName evidence="2">Uncharacterized protein</fullName>
    </submittedName>
</protein>
<comment type="caution">
    <text evidence="2">The sequence shown here is derived from an EMBL/GenBank/DDBJ whole genome shotgun (WGS) entry which is preliminary data.</text>
</comment>
<feature type="compositionally biased region" description="Acidic residues" evidence="1">
    <location>
        <begin position="210"/>
        <end position="220"/>
    </location>
</feature>
<dbReference type="RefSeq" id="XP_066701228.1">
    <property type="nucleotide sequence ID" value="XM_066841366.1"/>
</dbReference>
<keyword evidence="3" id="KW-1185">Reference proteome</keyword>
<accession>A0ABR1QGP7</accession>
<gene>
    <name evidence="2" type="ORF">PG986_005144</name>
</gene>
<reference evidence="2 3" key="1">
    <citation type="submission" date="2023-01" db="EMBL/GenBank/DDBJ databases">
        <title>Analysis of 21 Apiospora genomes using comparative genomics revels a genus with tremendous synthesis potential of carbohydrate active enzymes and secondary metabolites.</title>
        <authorList>
            <person name="Sorensen T."/>
        </authorList>
    </citation>
    <scope>NUCLEOTIDE SEQUENCE [LARGE SCALE GENOMIC DNA]</scope>
    <source>
        <strain evidence="2 3">CBS 24483</strain>
    </source>
</reference>
<organism evidence="2 3">
    <name type="scientific">Apiospora aurea</name>
    <dbReference type="NCBI Taxonomy" id="335848"/>
    <lineage>
        <taxon>Eukaryota</taxon>
        <taxon>Fungi</taxon>
        <taxon>Dikarya</taxon>
        <taxon>Ascomycota</taxon>
        <taxon>Pezizomycotina</taxon>
        <taxon>Sordariomycetes</taxon>
        <taxon>Xylariomycetidae</taxon>
        <taxon>Amphisphaeriales</taxon>
        <taxon>Apiosporaceae</taxon>
        <taxon>Apiospora</taxon>
    </lineage>
</organism>
<evidence type="ECO:0000313" key="3">
    <source>
        <dbReference type="Proteomes" id="UP001391051"/>
    </source>
</evidence>
<proteinExistence type="predicted"/>